<comment type="caution">
    <text evidence="2">The sequence shown here is derived from an EMBL/GenBank/DDBJ whole genome shotgun (WGS) entry which is preliminary data.</text>
</comment>
<keyword evidence="1" id="KW-0472">Membrane</keyword>
<gene>
    <name evidence="2" type="ORF">GCM10011402_09260</name>
</gene>
<evidence type="ECO:0000256" key="1">
    <source>
        <dbReference type="SAM" id="Phobius"/>
    </source>
</evidence>
<keyword evidence="3" id="KW-1185">Reference proteome</keyword>
<evidence type="ECO:0000313" key="2">
    <source>
        <dbReference type="EMBL" id="GGF59385.1"/>
    </source>
</evidence>
<proteinExistence type="predicted"/>
<dbReference type="NCBIfam" id="TIGR03370">
    <property type="entry name" value="VPLPA-CTERM"/>
    <property type="match status" value="1"/>
</dbReference>
<dbReference type="Proteomes" id="UP000640509">
    <property type="component" value="Unassembled WGS sequence"/>
</dbReference>
<name>A0ABQ1VF48_9RHOB</name>
<keyword evidence="1" id="KW-0812">Transmembrane</keyword>
<reference evidence="3" key="1">
    <citation type="journal article" date="2019" name="Int. J. Syst. Evol. Microbiol.">
        <title>The Global Catalogue of Microorganisms (GCM) 10K type strain sequencing project: providing services to taxonomists for standard genome sequencing and annotation.</title>
        <authorList>
            <consortium name="The Broad Institute Genomics Platform"/>
            <consortium name="The Broad Institute Genome Sequencing Center for Infectious Disease"/>
            <person name="Wu L."/>
            <person name="Ma J."/>
        </authorList>
    </citation>
    <scope>NUCLEOTIDE SEQUENCE [LARGE SCALE GENOMIC DNA]</scope>
    <source>
        <strain evidence="3">CGMCC 1.15419</strain>
    </source>
</reference>
<evidence type="ECO:0008006" key="4">
    <source>
        <dbReference type="Google" id="ProtNLM"/>
    </source>
</evidence>
<dbReference type="RefSeq" id="WP_188714217.1">
    <property type="nucleotide sequence ID" value="NZ_BMIV01000002.1"/>
</dbReference>
<accession>A0ABQ1VF48</accession>
<organism evidence="2 3">
    <name type="scientific">Paracoccus acridae</name>
    <dbReference type="NCBI Taxonomy" id="1795310"/>
    <lineage>
        <taxon>Bacteria</taxon>
        <taxon>Pseudomonadati</taxon>
        <taxon>Pseudomonadota</taxon>
        <taxon>Alphaproteobacteria</taxon>
        <taxon>Rhodobacterales</taxon>
        <taxon>Paracoccaceae</taxon>
        <taxon>Paracoccus</taxon>
    </lineage>
</organism>
<evidence type="ECO:0000313" key="3">
    <source>
        <dbReference type="Proteomes" id="UP000640509"/>
    </source>
</evidence>
<dbReference type="NCBIfam" id="NF038132">
    <property type="entry name" value="PEP_NF038132"/>
    <property type="match status" value="1"/>
</dbReference>
<dbReference type="EMBL" id="BMIV01000002">
    <property type="protein sequence ID" value="GGF59385.1"/>
    <property type="molecule type" value="Genomic_DNA"/>
</dbReference>
<dbReference type="InterPro" id="IPR022472">
    <property type="entry name" value="VPLPA-CTERM"/>
</dbReference>
<sequence>MLEFYFNYVTSDGAGFADYGWSRLLDATTSDEVALLFTARTTPSGSSVPGFGMPAPAATLDPVSVDIQDGATTWDVLGGSSGTCYLAIGQGCGATGWVKSTYAITEAGTYTLQFGVTNWNDAAFDSAMAFAGAKIGDVIITPPVDPSAVPLPASALLLGAGIGAMGVIRRRQKAKA</sequence>
<protein>
    <recommendedName>
        <fullName evidence="4">VPLPA-CTERM sorting domain-containing protein</fullName>
    </recommendedName>
</protein>
<feature type="transmembrane region" description="Helical" evidence="1">
    <location>
        <begin position="149"/>
        <end position="168"/>
    </location>
</feature>
<keyword evidence="1" id="KW-1133">Transmembrane helix</keyword>